<evidence type="ECO:0000256" key="3">
    <source>
        <dbReference type="ARBA" id="ARBA00022723"/>
    </source>
</evidence>
<evidence type="ECO:0000259" key="6">
    <source>
        <dbReference type="PROSITE" id="PS50860"/>
    </source>
</evidence>
<evidence type="ECO:0000313" key="7">
    <source>
        <dbReference type="EMBL" id="ABY36217.1"/>
    </source>
</evidence>
<evidence type="ECO:0000313" key="8">
    <source>
        <dbReference type="Proteomes" id="UP000002008"/>
    </source>
</evidence>
<dbReference type="InParanoid" id="A9WGQ1"/>
<dbReference type="GO" id="GO:0005524">
    <property type="term" value="F:ATP binding"/>
    <property type="evidence" value="ECO:0007669"/>
    <property type="project" value="InterPro"/>
</dbReference>
<dbReference type="InterPro" id="IPR051335">
    <property type="entry name" value="Alanyl-tRNA_Editing_Enzymes"/>
</dbReference>
<dbReference type="SUPFAM" id="SSF55186">
    <property type="entry name" value="ThrRS/AlaRS common domain"/>
    <property type="match status" value="1"/>
</dbReference>
<dbReference type="GO" id="GO:0002161">
    <property type="term" value="F:aminoacyl-tRNA deacylase activity"/>
    <property type="evidence" value="ECO:0007669"/>
    <property type="project" value="UniProtKB-ARBA"/>
</dbReference>
<dbReference type="PANTHER" id="PTHR43462:SF1">
    <property type="entry name" value="ALANYL-TRNA EDITING PROTEIN AARSD1"/>
    <property type="match status" value="1"/>
</dbReference>
<comment type="subcellular location">
    <subcellularLocation>
        <location evidence="2">Cytoplasm</location>
    </subcellularLocation>
</comment>
<dbReference type="PROSITE" id="PS50860">
    <property type="entry name" value="AA_TRNA_LIGASE_II_ALA"/>
    <property type="match status" value="1"/>
</dbReference>
<evidence type="ECO:0000256" key="1">
    <source>
        <dbReference type="ARBA" id="ARBA00001947"/>
    </source>
</evidence>
<dbReference type="RefSeq" id="WP_012258870.1">
    <property type="nucleotide sequence ID" value="NC_010175.1"/>
</dbReference>
<dbReference type="SMART" id="SM00863">
    <property type="entry name" value="tRNA_SAD"/>
    <property type="match status" value="1"/>
</dbReference>
<dbReference type="PANTHER" id="PTHR43462">
    <property type="entry name" value="ALANYL-TRNA EDITING PROTEIN"/>
    <property type="match status" value="1"/>
</dbReference>
<dbReference type="InterPro" id="IPR018165">
    <property type="entry name" value="Ala-tRNA-synth_IIc_core"/>
</dbReference>
<dbReference type="GO" id="GO:0046872">
    <property type="term" value="F:metal ion binding"/>
    <property type="evidence" value="ECO:0007669"/>
    <property type="project" value="UniProtKB-KW"/>
</dbReference>
<keyword evidence="8" id="KW-1185">Reference proteome</keyword>
<dbReference type="KEGG" id="cau:Caur_3018"/>
<protein>
    <submittedName>
        <fullName evidence="7">Threonyl/alanyl tRNA synthetase SAD</fullName>
    </submittedName>
</protein>
<gene>
    <name evidence="7" type="ordered locus">Caur_3018</name>
</gene>
<dbReference type="Pfam" id="PF01411">
    <property type="entry name" value="tRNA-synt_2c"/>
    <property type="match status" value="1"/>
</dbReference>
<dbReference type="InterPro" id="IPR012947">
    <property type="entry name" value="tRNA_SAD"/>
</dbReference>
<keyword evidence="7" id="KW-0030">Aminoacyl-tRNA synthetase</keyword>
<keyword evidence="7" id="KW-0436">Ligase</keyword>
<reference evidence="8" key="1">
    <citation type="journal article" date="2011" name="BMC Genomics">
        <title>Complete genome sequence of the filamentous anoxygenic phototrophic bacterium Chloroflexus aurantiacus.</title>
        <authorList>
            <person name="Tang K.H."/>
            <person name="Barry K."/>
            <person name="Chertkov O."/>
            <person name="Dalin E."/>
            <person name="Han C.S."/>
            <person name="Hauser L.J."/>
            <person name="Honchak B.M."/>
            <person name="Karbach L.E."/>
            <person name="Land M.L."/>
            <person name="Lapidus A."/>
            <person name="Larimer F.W."/>
            <person name="Mikhailova N."/>
            <person name="Pitluck S."/>
            <person name="Pierson B.K."/>
            <person name="Blankenship R.E."/>
        </authorList>
    </citation>
    <scope>NUCLEOTIDE SEQUENCE [LARGE SCALE GENOMIC DNA]</scope>
    <source>
        <strain evidence="8">ATCC 29366 / DSM 635 / J-10-fl</strain>
    </source>
</reference>
<dbReference type="EMBL" id="CP000909">
    <property type="protein sequence ID" value="ABY36217.1"/>
    <property type="molecule type" value="Genomic_DNA"/>
</dbReference>
<evidence type="ECO:0000256" key="2">
    <source>
        <dbReference type="ARBA" id="ARBA00004496"/>
    </source>
</evidence>
<keyword evidence="3" id="KW-0479">Metal-binding</keyword>
<dbReference type="InterPro" id="IPR009000">
    <property type="entry name" value="Transl_B-barrel_sf"/>
</dbReference>
<sequence length="410" mass="43571">MNATTRLYYDDSYLTTFNAQVIATTERQGLPAVALDQSAFYPEGGGQPADQGWLSAATDPDRRWPVIDVQSDNGVVWHILATGVQLPEPGTIVTGQINWERRFDHMQQHCGQHILTAAFIATCNAPTVSFHLSERSVTIDLSIGELSLDQVQAAEAWANRAVWANLPIHARFVSPTELAQIPLRKPPTVSDAVRVVSIGDIDHSACGGTHPARSGEVGAIAVLGWGRQRGLIRVEFVCGNRVITALHERDTAVRTAAAALSVGWAELPQTVNRLQETQQSLQRELRQTQRELDALRAAQWYAQTPPVNGRRIVTATLPAADAERLRTIAGFIAELPGGIAIVAGGSERPQIVVACAEDSAGDARQILAAGMAVLGGRGGGNARLAQGGGGSPDALAAAMAAMIERAGASE</sequence>
<keyword evidence="4" id="KW-0862">Zinc</keyword>
<dbReference type="GO" id="GO:0006419">
    <property type="term" value="P:alanyl-tRNA aminoacylation"/>
    <property type="evidence" value="ECO:0007669"/>
    <property type="project" value="InterPro"/>
</dbReference>
<dbReference type="SUPFAM" id="SSF50447">
    <property type="entry name" value="Translation proteins"/>
    <property type="match status" value="1"/>
</dbReference>
<dbReference type="InterPro" id="IPR018163">
    <property type="entry name" value="Thr/Ala-tRNA-synth_IIc_edit"/>
</dbReference>
<evidence type="ECO:0000256" key="5">
    <source>
        <dbReference type="SAM" id="Coils"/>
    </source>
</evidence>
<dbReference type="Gene3D" id="2.40.30.130">
    <property type="match status" value="1"/>
</dbReference>
<dbReference type="EnsemblBacteria" id="ABY36217">
    <property type="protein sequence ID" value="ABY36217"/>
    <property type="gene ID" value="Caur_3018"/>
</dbReference>
<keyword evidence="5" id="KW-0175">Coiled coil</keyword>
<accession>A9WGQ1</accession>
<feature type="domain" description="Alanyl-transfer RNA synthetases family profile" evidence="6">
    <location>
        <begin position="1"/>
        <end position="248"/>
    </location>
</feature>
<dbReference type="GO" id="GO:0004813">
    <property type="term" value="F:alanine-tRNA ligase activity"/>
    <property type="evidence" value="ECO:0007669"/>
    <property type="project" value="InterPro"/>
</dbReference>
<organism evidence="7 8">
    <name type="scientific">Chloroflexus aurantiacus (strain ATCC 29366 / DSM 635 / J-10-fl)</name>
    <dbReference type="NCBI Taxonomy" id="324602"/>
    <lineage>
        <taxon>Bacteria</taxon>
        <taxon>Bacillati</taxon>
        <taxon>Chloroflexota</taxon>
        <taxon>Chloroflexia</taxon>
        <taxon>Chloroflexales</taxon>
        <taxon>Chloroflexineae</taxon>
        <taxon>Chloroflexaceae</taxon>
        <taxon>Chloroflexus</taxon>
    </lineage>
</organism>
<name>A9WGQ1_CHLAA</name>
<dbReference type="Pfam" id="PF07973">
    <property type="entry name" value="tRNA_SAD"/>
    <property type="match status" value="1"/>
</dbReference>
<evidence type="ECO:0000256" key="4">
    <source>
        <dbReference type="ARBA" id="ARBA00022833"/>
    </source>
</evidence>
<dbReference type="InterPro" id="IPR018164">
    <property type="entry name" value="Ala-tRNA-synth_IIc_N"/>
</dbReference>
<dbReference type="Gene3D" id="3.10.310.40">
    <property type="match status" value="1"/>
</dbReference>
<dbReference type="GO" id="GO:0003676">
    <property type="term" value="F:nucleic acid binding"/>
    <property type="evidence" value="ECO:0007669"/>
    <property type="project" value="InterPro"/>
</dbReference>
<comment type="cofactor">
    <cofactor evidence="1">
        <name>Zn(2+)</name>
        <dbReference type="ChEBI" id="CHEBI:29105"/>
    </cofactor>
</comment>
<feature type="coiled-coil region" evidence="5">
    <location>
        <begin position="271"/>
        <end position="298"/>
    </location>
</feature>
<dbReference type="PATRIC" id="fig|324602.8.peg.3419"/>
<dbReference type="Proteomes" id="UP000002008">
    <property type="component" value="Chromosome"/>
</dbReference>
<dbReference type="eggNOG" id="COG0013">
    <property type="taxonomic scope" value="Bacteria"/>
</dbReference>
<dbReference type="AlphaFoldDB" id="A9WGQ1"/>
<proteinExistence type="predicted"/>
<dbReference type="STRING" id="324602.Caur_3018"/>
<dbReference type="Gene3D" id="3.30.980.10">
    <property type="entry name" value="Threonyl-trna Synthetase, Chain A, domain 2"/>
    <property type="match status" value="1"/>
</dbReference>
<dbReference type="GO" id="GO:0005737">
    <property type="term" value="C:cytoplasm"/>
    <property type="evidence" value="ECO:0007669"/>
    <property type="project" value="UniProtKB-SubCell"/>
</dbReference>
<dbReference type="HOGENOM" id="CLU_004485_7_2_0"/>